<dbReference type="Proteomes" id="UP000242715">
    <property type="component" value="Unassembled WGS sequence"/>
</dbReference>
<dbReference type="PANTHER" id="PTHR47287:SF9">
    <property type="entry name" value="ZINC FINGER PROTEIN 4-LIKE"/>
    <property type="match status" value="1"/>
</dbReference>
<sequence length="295" mass="32900">MAAASNQSSTTSESISHKVCEEEKAVNNNEVTMKGKEVIISEQHEPSKSNTNLPFDFVKLSKDDSIPRSNMQEHNFFTPSKGLGASSSLFPRANNKPNNEESTKEKYSVSRSNFSCNFCKRHFSSPQALGGHQNVHKRERTLAKHHQEIQNGFGTPHYPFPYYTSYPSLSSSYYSIGSYNKALGIRMDSMIHKPSFSRTPPPYKFGSTPMWTPMQEMIKNFSSLDRLKIESLNAKNENSAIPIGRKSNMMKLDVGESSINVDTKSNSDVDKSTVVVMDSEASDSESTGLDLSLKL</sequence>
<dbReference type="PROSITE" id="PS00028">
    <property type="entry name" value="ZINC_FINGER_C2H2_1"/>
    <property type="match status" value="1"/>
</dbReference>
<feature type="compositionally biased region" description="Basic and acidic residues" evidence="7">
    <location>
        <begin position="15"/>
        <end position="25"/>
    </location>
</feature>
<dbReference type="Gene3D" id="3.30.160.60">
    <property type="entry name" value="Classic Zinc Finger"/>
    <property type="match status" value="1"/>
</dbReference>
<feature type="region of interest" description="Disordered" evidence="7">
    <location>
        <begin position="1"/>
        <end position="28"/>
    </location>
</feature>
<protein>
    <recommendedName>
        <fullName evidence="8">C2H2-type domain-containing protein</fullName>
    </recommendedName>
</protein>
<dbReference type="InterPro" id="IPR044246">
    <property type="entry name" value="ZFP3-like"/>
</dbReference>
<dbReference type="PANTHER" id="PTHR47287">
    <property type="entry name" value="C2H2 AND C2HC ZINC FINGERS SUPERFAMILY PROTEIN"/>
    <property type="match status" value="1"/>
</dbReference>
<keyword evidence="10" id="KW-1185">Reference proteome</keyword>
<name>A0A2Z6LI55_TRISU</name>
<dbReference type="GO" id="GO:0005634">
    <property type="term" value="C:nucleus"/>
    <property type="evidence" value="ECO:0007669"/>
    <property type="project" value="UniProtKB-SubCell"/>
</dbReference>
<accession>A0A2Z6LI55</accession>
<keyword evidence="4" id="KW-0862">Zinc</keyword>
<evidence type="ECO:0000256" key="7">
    <source>
        <dbReference type="SAM" id="MobiDB-lite"/>
    </source>
</evidence>
<evidence type="ECO:0000256" key="2">
    <source>
        <dbReference type="ARBA" id="ARBA00022723"/>
    </source>
</evidence>
<dbReference type="SUPFAM" id="SSF57667">
    <property type="entry name" value="beta-beta-alpha zinc fingers"/>
    <property type="match status" value="1"/>
</dbReference>
<dbReference type="GO" id="GO:0009788">
    <property type="term" value="P:negative regulation of abscisic acid-activated signaling pathway"/>
    <property type="evidence" value="ECO:0007669"/>
    <property type="project" value="InterPro"/>
</dbReference>
<evidence type="ECO:0000256" key="3">
    <source>
        <dbReference type="ARBA" id="ARBA00022771"/>
    </source>
</evidence>
<evidence type="ECO:0000256" key="1">
    <source>
        <dbReference type="ARBA" id="ARBA00004123"/>
    </source>
</evidence>
<keyword evidence="3 6" id="KW-0863">Zinc-finger</keyword>
<comment type="subcellular location">
    <subcellularLocation>
        <location evidence="1">Nucleus</location>
    </subcellularLocation>
</comment>
<reference evidence="10" key="1">
    <citation type="journal article" date="2017" name="Front. Plant Sci.">
        <title>Climate Clever Clovers: New Paradigm to Reduce the Environmental Footprint of Ruminants by Breeding Low Methanogenic Forages Utilizing Haplotype Variation.</title>
        <authorList>
            <person name="Kaur P."/>
            <person name="Appels R."/>
            <person name="Bayer P.E."/>
            <person name="Keeble-Gagnere G."/>
            <person name="Wang J."/>
            <person name="Hirakawa H."/>
            <person name="Shirasawa K."/>
            <person name="Vercoe P."/>
            <person name="Stefanova K."/>
            <person name="Durmic Z."/>
            <person name="Nichols P."/>
            <person name="Revell C."/>
            <person name="Isobe S.N."/>
            <person name="Edwards D."/>
            <person name="Erskine W."/>
        </authorList>
    </citation>
    <scope>NUCLEOTIDE SEQUENCE [LARGE SCALE GENOMIC DNA]</scope>
    <source>
        <strain evidence="10">cv. Daliak</strain>
    </source>
</reference>
<dbReference type="OrthoDB" id="1736050at2759"/>
<evidence type="ECO:0000259" key="8">
    <source>
        <dbReference type="PROSITE" id="PS50157"/>
    </source>
</evidence>
<keyword evidence="2" id="KW-0479">Metal-binding</keyword>
<dbReference type="PROSITE" id="PS50157">
    <property type="entry name" value="ZINC_FINGER_C2H2_2"/>
    <property type="match status" value="1"/>
</dbReference>
<evidence type="ECO:0000313" key="10">
    <source>
        <dbReference type="Proteomes" id="UP000242715"/>
    </source>
</evidence>
<dbReference type="InterPro" id="IPR013087">
    <property type="entry name" value="Znf_C2H2_type"/>
</dbReference>
<organism evidence="9 10">
    <name type="scientific">Trifolium subterraneum</name>
    <name type="common">Subterranean clover</name>
    <dbReference type="NCBI Taxonomy" id="3900"/>
    <lineage>
        <taxon>Eukaryota</taxon>
        <taxon>Viridiplantae</taxon>
        <taxon>Streptophyta</taxon>
        <taxon>Embryophyta</taxon>
        <taxon>Tracheophyta</taxon>
        <taxon>Spermatophyta</taxon>
        <taxon>Magnoliopsida</taxon>
        <taxon>eudicotyledons</taxon>
        <taxon>Gunneridae</taxon>
        <taxon>Pentapetalae</taxon>
        <taxon>rosids</taxon>
        <taxon>fabids</taxon>
        <taxon>Fabales</taxon>
        <taxon>Fabaceae</taxon>
        <taxon>Papilionoideae</taxon>
        <taxon>50 kb inversion clade</taxon>
        <taxon>NPAAA clade</taxon>
        <taxon>Hologalegina</taxon>
        <taxon>IRL clade</taxon>
        <taxon>Trifolieae</taxon>
        <taxon>Trifolium</taxon>
    </lineage>
</organism>
<evidence type="ECO:0000313" key="9">
    <source>
        <dbReference type="EMBL" id="GAU16843.1"/>
    </source>
</evidence>
<evidence type="ECO:0000256" key="4">
    <source>
        <dbReference type="ARBA" id="ARBA00022833"/>
    </source>
</evidence>
<dbReference type="InterPro" id="IPR036236">
    <property type="entry name" value="Znf_C2H2_sf"/>
</dbReference>
<evidence type="ECO:0000256" key="5">
    <source>
        <dbReference type="ARBA" id="ARBA00023242"/>
    </source>
</evidence>
<gene>
    <name evidence="9" type="ORF">TSUD_367910</name>
</gene>
<keyword evidence="5" id="KW-0539">Nucleus</keyword>
<dbReference type="GO" id="GO:0008270">
    <property type="term" value="F:zinc ion binding"/>
    <property type="evidence" value="ECO:0007669"/>
    <property type="project" value="UniProtKB-KW"/>
</dbReference>
<dbReference type="AlphaFoldDB" id="A0A2Z6LI55"/>
<dbReference type="EMBL" id="DF973164">
    <property type="protein sequence ID" value="GAU16843.1"/>
    <property type="molecule type" value="Genomic_DNA"/>
</dbReference>
<feature type="domain" description="C2H2-type" evidence="8">
    <location>
        <begin position="114"/>
        <end position="141"/>
    </location>
</feature>
<evidence type="ECO:0000256" key="6">
    <source>
        <dbReference type="PROSITE-ProRule" id="PRU00042"/>
    </source>
</evidence>
<feature type="region of interest" description="Disordered" evidence="7">
    <location>
        <begin position="87"/>
        <end position="106"/>
    </location>
</feature>
<proteinExistence type="predicted"/>
<feature type="compositionally biased region" description="Low complexity" evidence="7">
    <location>
        <begin position="1"/>
        <end position="14"/>
    </location>
</feature>